<dbReference type="EMBL" id="BRYA01000139">
    <property type="protein sequence ID" value="GMI40912.1"/>
    <property type="molecule type" value="Genomic_DNA"/>
</dbReference>
<evidence type="ECO:0000256" key="4">
    <source>
        <dbReference type="ARBA" id="ARBA00022837"/>
    </source>
</evidence>
<dbReference type="OrthoDB" id="67700at2759"/>
<dbReference type="CDD" id="cd00030">
    <property type="entry name" value="C2"/>
    <property type="match status" value="5"/>
</dbReference>
<keyword evidence="1" id="KW-0433">Leucine-rich repeat</keyword>
<feature type="domain" description="C2" evidence="5">
    <location>
        <begin position="309"/>
        <end position="431"/>
    </location>
</feature>
<dbReference type="InterPro" id="IPR035892">
    <property type="entry name" value="C2_domain_sf"/>
</dbReference>
<gene>
    <name evidence="6" type="ORF">TrCOL_g5610</name>
</gene>
<dbReference type="SMART" id="SM00369">
    <property type="entry name" value="LRR_TYP"/>
    <property type="match status" value="5"/>
</dbReference>
<keyword evidence="4" id="KW-0106">Calcium</keyword>
<dbReference type="InterPro" id="IPR003591">
    <property type="entry name" value="Leu-rich_rpt_typical-subtyp"/>
</dbReference>
<feature type="domain" description="C2" evidence="5">
    <location>
        <begin position="1"/>
        <end position="118"/>
    </location>
</feature>
<reference evidence="7" key="1">
    <citation type="journal article" date="2023" name="Commun. Biol.">
        <title>Genome analysis of Parmales, the sister group of diatoms, reveals the evolutionary specialization of diatoms from phago-mixotrophs to photoautotrophs.</title>
        <authorList>
            <person name="Ban H."/>
            <person name="Sato S."/>
            <person name="Yoshikawa S."/>
            <person name="Yamada K."/>
            <person name="Nakamura Y."/>
            <person name="Ichinomiya M."/>
            <person name="Sato N."/>
            <person name="Blanc-Mathieu R."/>
            <person name="Endo H."/>
            <person name="Kuwata A."/>
            <person name="Ogata H."/>
        </authorList>
    </citation>
    <scope>NUCLEOTIDE SEQUENCE [LARGE SCALE GENOMIC DNA]</scope>
</reference>
<evidence type="ECO:0000259" key="5">
    <source>
        <dbReference type="PROSITE" id="PS50004"/>
    </source>
</evidence>
<protein>
    <recommendedName>
        <fullName evidence="5">C2 domain-containing protein</fullName>
    </recommendedName>
</protein>
<keyword evidence="3" id="KW-0677">Repeat</keyword>
<evidence type="ECO:0000256" key="1">
    <source>
        <dbReference type="ARBA" id="ARBA00022614"/>
    </source>
</evidence>
<dbReference type="SUPFAM" id="SSF49562">
    <property type="entry name" value="C2 domain (Calcium/lipid-binding domain, CaLB)"/>
    <property type="match status" value="6"/>
</dbReference>
<feature type="domain" description="C2" evidence="5">
    <location>
        <begin position="468"/>
        <end position="594"/>
    </location>
</feature>
<dbReference type="PANTHER" id="PTHR45911">
    <property type="entry name" value="C2 DOMAIN-CONTAINING PROTEIN"/>
    <property type="match status" value="1"/>
</dbReference>
<dbReference type="InterPro" id="IPR000008">
    <property type="entry name" value="C2_dom"/>
</dbReference>
<keyword evidence="7" id="KW-1185">Reference proteome</keyword>
<dbReference type="PROSITE" id="PS50004">
    <property type="entry name" value="C2"/>
    <property type="match status" value="6"/>
</dbReference>
<dbReference type="Gene3D" id="3.80.10.10">
    <property type="entry name" value="Ribonuclease Inhibitor"/>
    <property type="match status" value="1"/>
</dbReference>
<evidence type="ECO:0000256" key="2">
    <source>
        <dbReference type="ARBA" id="ARBA00022723"/>
    </source>
</evidence>
<name>A0A9W7GBE5_9STRA</name>
<evidence type="ECO:0000313" key="7">
    <source>
        <dbReference type="Proteomes" id="UP001165065"/>
    </source>
</evidence>
<feature type="domain" description="C2" evidence="5">
    <location>
        <begin position="150"/>
        <end position="272"/>
    </location>
</feature>
<proteinExistence type="predicted"/>
<dbReference type="InterPro" id="IPR032675">
    <property type="entry name" value="LRR_dom_sf"/>
</dbReference>
<dbReference type="AlphaFoldDB" id="A0A9W7GBE5"/>
<comment type="caution">
    <text evidence="6">The sequence shown here is derived from an EMBL/GenBank/DDBJ whole genome shotgun (WGS) entry which is preliminary data.</text>
</comment>
<dbReference type="Pfam" id="PF00168">
    <property type="entry name" value="C2"/>
    <property type="match status" value="6"/>
</dbReference>
<feature type="domain" description="C2" evidence="5">
    <location>
        <begin position="636"/>
        <end position="754"/>
    </location>
</feature>
<dbReference type="Gene3D" id="2.60.40.150">
    <property type="entry name" value="C2 domain"/>
    <property type="match status" value="6"/>
</dbReference>
<sequence length="1203" mass="134783">MPDLRLLTVKVIEAKEVVACDKGKSSDPYCKIELLAADTGKSISGESFKTKTKKKTLAPKWEESFDFGKKGANLDSKSQPTFVLNMFDSDTFSSEDMGRVTIPLSSIDQTGVEVDRWYKLENTDKATNITGEVHLSFKYSAGLLTAMPIDMNSPPMGVEDGDPVGKPNEVHVLLIRATGIKVMDKNLLSKGGSSDPMMTFSFGGDEKQKSSVKKKNLAPVWEEKFKFNVSSDQATLTCVMDDYDMGSGNDFMGQFSIPLAGLSDKKEVRKWFELEEADGNTTHDIGSVLLAIKWIHNPDLISPVDKPVDYNDPAWDDCKDHDMEKEPNELNVFILKAYKLKMMDKNLLSKGGSTDGMFTMTWGEEKHKTKVVKKNLNPEYYEKFSFGMRSNAGKLLVVCDDYDMGSGNDYIGQVNIDMANLADRKELRAWYPLADKEDKVGADIGHVLISLRWVFNPERLSPVDQPLDWNNPKFDCEDVLDDGQGTPELPNELNIYLIKAYGLQIMDKNMFSKGGSSDPVVSFKIGDEVVKSTVKKKTLAPEWNEKFSLPVKSEEATLEVIVDDYDMASGNDLMGSFKILLADAKDRQEHRAWYPLAGEDGVVGADIGHVLLAFKWIHNPNRLSPMDLPPDYSNPPFPDLGFLDDYNKAPNEVQLFLIKGWGLKVMDKNMFSKGGSSDPMVTFFMGDEKQKSKVVKKNLNPEWNANFTFPVKSDQAVIKAICDDYDMASGNDEMGRFEIPVSSLASREEYRAWYPLTGEDGVLGADIGGILVGARWVHNPERVSPVDAPIDWEDPPMEVVHTENEHGFPPNQLGVTLIRAYGLKIMDSNMFSKGGSSDPLVTFELKQTGGKPKKSTTKKKDLNPIWKEHFAWQIEEERRFSDTLVVTVDDYDMASGNDFIGKFEIPLNDLNDCVERREWHALGGEDLVVNADIGSVLLAIRLVHNPDYAPEVESEEEPEPEIIELTPLQKRIQKCTENMGGESLNLSKLQLQDIPEEVNALTALKAINLRGNNMGTIRSDLFTFLPSLAVMNLSLNAFSYVPDNIGQLSKLTRIVLSDNQLSSLPIDLFAMPKLSELYAERNFIRELPKGMSVALNMVKLMLAGNQLTFIPDEVGEMPSLQMFDVRNNPINEAEMTIPVRKIYDSTVLHVSKSNRRGLVSRALTVRKLVEENRERQLRLFAEQEKAARRAEKEKAKSPKKGKR</sequence>
<feature type="domain" description="C2" evidence="5">
    <location>
        <begin position="794"/>
        <end position="920"/>
    </location>
</feature>
<evidence type="ECO:0000256" key="3">
    <source>
        <dbReference type="ARBA" id="ARBA00022737"/>
    </source>
</evidence>
<keyword evidence="2" id="KW-0479">Metal-binding</keyword>
<evidence type="ECO:0000313" key="6">
    <source>
        <dbReference type="EMBL" id="GMI40912.1"/>
    </source>
</evidence>
<dbReference type="SUPFAM" id="SSF52058">
    <property type="entry name" value="L domain-like"/>
    <property type="match status" value="1"/>
</dbReference>
<dbReference type="Proteomes" id="UP001165065">
    <property type="component" value="Unassembled WGS sequence"/>
</dbReference>
<dbReference type="SMART" id="SM00239">
    <property type="entry name" value="C2"/>
    <property type="match status" value="6"/>
</dbReference>
<dbReference type="GO" id="GO:0046872">
    <property type="term" value="F:metal ion binding"/>
    <property type="evidence" value="ECO:0007669"/>
    <property type="project" value="UniProtKB-KW"/>
</dbReference>
<organism evidence="6 7">
    <name type="scientific">Triparma columacea</name>
    <dbReference type="NCBI Taxonomy" id="722753"/>
    <lineage>
        <taxon>Eukaryota</taxon>
        <taxon>Sar</taxon>
        <taxon>Stramenopiles</taxon>
        <taxon>Ochrophyta</taxon>
        <taxon>Bolidophyceae</taxon>
        <taxon>Parmales</taxon>
        <taxon>Triparmaceae</taxon>
        <taxon>Triparma</taxon>
    </lineage>
</organism>
<accession>A0A9W7GBE5</accession>